<dbReference type="GO" id="GO:0008270">
    <property type="term" value="F:zinc ion binding"/>
    <property type="evidence" value="ECO:0007669"/>
    <property type="project" value="UniProtKB-KW"/>
</dbReference>
<dbReference type="InterPro" id="IPR006568">
    <property type="entry name" value="PSP_pro-rich"/>
</dbReference>
<evidence type="ECO:0000256" key="5">
    <source>
        <dbReference type="ARBA" id="ARBA00022833"/>
    </source>
</evidence>
<dbReference type="Proteomes" id="UP000657918">
    <property type="component" value="Unassembled WGS sequence"/>
</dbReference>
<evidence type="ECO:0000256" key="3">
    <source>
        <dbReference type="ARBA" id="ARBA00022723"/>
    </source>
</evidence>
<evidence type="ECO:0000313" key="11">
    <source>
        <dbReference type="Proteomes" id="UP000657918"/>
    </source>
</evidence>
<dbReference type="EMBL" id="JADGMS010000017">
    <property type="protein sequence ID" value="KAF9663948.1"/>
    <property type="molecule type" value="Genomic_DNA"/>
</dbReference>
<feature type="compositionally biased region" description="Basic and acidic residues" evidence="8">
    <location>
        <begin position="542"/>
        <end position="557"/>
    </location>
</feature>
<dbReference type="SMART" id="SM00581">
    <property type="entry name" value="PSP"/>
    <property type="match status" value="1"/>
</dbReference>
<keyword evidence="11" id="KW-1185">Reference proteome</keyword>
<feature type="region of interest" description="Disordered" evidence="8">
    <location>
        <begin position="151"/>
        <end position="198"/>
    </location>
</feature>
<sequence>MPDISGVKRKRMTNDEQEPSVHVMYNSLTRASKQKLEELLQKWSEWHAQQNSSHDTDEMLQSGEDTYFPALRVGMEKSSAVSFWIENQARKQQDNELTLLHSNSVPLYDRGYVLGLTSADGPINIEGGLEIVDSAARCFNCGSYNHSLKECPKPRDNTAVNNARKQLKIKRNQNSSSRNPTRYYQSSSGGKYDGLKPGSLDTETQQLLGLGELDPPPWLNRMRELGYPPGYLGNPPILLSNIPSLHRIEKCGLLKNLNNVFKDHLRFLTNTWIGGLVSCNLIRMDLARTHGDSFELVRNDAWVNHLPRIRKNGPQQIIIIPEEEFIAIDQNYGLLDIIYNFPFVDGDPDDEDQPSGITIFADGDVEEEQEDGEIMETDHPEPPRKMSVEFPGINAPIPESADQRLWEVGPSSSDPFRHGSRHRSNHSSEATGRWHHHEQRQYRDFINDGPPGVDSVFSPSMSSYPPRYGHHDSSYSYDSPRDLSPAFGRSNSDRGRSALAYKDFVSRGSSSYSSSRKRSSPQNIGSARYETSNSQDDYDMDYSYRDYSSRSEYDNDRHRRRRRR</sequence>
<proteinExistence type="inferred from homology"/>
<name>A0A835J7N1_9ROSI</name>
<keyword evidence="6" id="KW-0539">Nucleus</keyword>
<reference evidence="10 11" key="1">
    <citation type="submission" date="2020-10" db="EMBL/GenBank/DDBJ databases">
        <title>Plant Genome Project.</title>
        <authorList>
            <person name="Zhang R.-G."/>
        </authorList>
    </citation>
    <scope>NUCLEOTIDE SEQUENCE [LARGE SCALE GENOMIC DNA]</scope>
    <source>
        <strain evidence="10">FAFU-HL-1</strain>
        <tissue evidence="10">Leaf</tissue>
    </source>
</reference>
<protein>
    <recommendedName>
        <fullName evidence="9">CCHC-type domain-containing protein</fullName>
    </recommendedName>
</protein>
<evidence type="ECO:0000256" key="6">
    <source>
        <dbReference type="ARBA" id="ARBA00023242"/>
    </source>
</evidence>
<keyword evidence="3" id="KW-0479">Metal-binding</keyword>
<feature type="compositionally biased region" description="Acidic residues" evidence="8">
    <location>
        <begin position="364"/>
        <end position="375"/>
    </location>
</feature>
<dbReference type="PANTHER" id="PTHR13316">
    <property type="entry name" value="ZINC FINGER, CCHC DOMAIN CONTAINING 8"/>
    <property type="match status" value="1"/>
</dbReference>
<feature type="region of interest" description="Disordered" evidence="8">
    <location>
        <begin position="364"/>
        <end position="564"/>
    </location>
</feature>
<feature type="compositionally biased region" description="Polar residues" evidence="8">
    <location>
        <begin position="521"/>
        <end position="533"/>
    </location>
</feature>
<dbReference type="Pfam" id="PF04046">
    <property type="entry name" value="PSP"/>
    <property type="match status" value="1"/>
</dbReference>
<dbReference type="AlphaFoldDB" id="A0A835J7N1"/>
<feature type="domain" description="CCHC-type" evidence="9">
    <location>
        <begin position="137"/>
        <end position="153"/>
    </location>
</feature>
<evidence type="ECO:0000259" key="9">
    <source>
        <dbReference type="PROSITE" id="PS50158"/>
    </source>
</evidence>
<dbReference type="GO" id="GO:0071013">
    <property type="term" value="C:catalytic step 2 spliceosome"/>
    <property type="evidence" value="ECO:0007669"/>
    <property type="project" value="TreeGrafter"/>
</dbReference>
<gene>
    <name evidence="10" type="ORF">SADUNF_Sadunf17G0105200</name>
</gene>
<accession>A0A835J7N1</accession>
<comment type="similarity">
    <text evidence="2">Belongs to the ZCCHC8 family.</text>
</comment>
<evidence type="ECO:0000256" key="4">
    <source>
        <dbReference type="ARBA" id="ARBA00022771"/>
    </source>
</evidence>
<evidence type="ECO:0000256" key="1">
    <source>
        <dbReference type="ARBA" id="ARBA00004642"/>
    </source>
</evidence>
<dbReference type="InterPro" id="IPR052115">
    <property type="entry name" value="NEXT_complex_subunit_ZCCHC8"/>
</dbReference>
<comment type="caution">
    <text evidence="10">The sequence shown here is derived from an EMBL/GenBank/DDBJ whole genome shotgun (WGS) entry which is preliminary data.</text>
</comment>
<dbReference type="InterPro" id="IPR001878">
    <property type="entry name" value="Znf_CCHC"/>
</dbReference>
<dbReference type="GO" id="GO:0005654">
    <property type="term" value="C:nucleoplasm"/>
    <property type="evidence" value="ECO:0007669"/>
    <property type="project" value="UniProtKB-SubCell"/>
</dbReference>
<dbReference type="PANTHER" id="PTHR13316:SF0">
    <property type="entry name" value="ZINC FINGER CCHC DOMAIN-CONTAINING PROTEIN 8"/>
    <property type="match status" value="1"/>
</dbReference>
<dbReference type="PROSITE" id="PS50158">
    <property type="entry name" value="ZF_CCHC"/>
    <property type="match status" value="1"/>
</dbReference>
<feature type="compositionally biased region" description="Basic and acidic residues" evidence="8">
    <location>
        <begin position="376"/>
        <end position="387"/>
    </location>
</feature>
<keyword evidence="5" id="KW-0862">Zinc</keyword>
<feature type="compositionally biased region" description="Polar residues" evidence="8">
    <location>
        <begin position="172"/>
        <end position="189"/>
    </location>
</feature>
<evidence type="ECO:0000256" key="8">
    <source>
        <dbReference type="SAM" id="MobiDB-lite"/>
    </source>
</evidence>
<organism evidence="10 11">
    <name type="scientific">Salix dunnii</name>
    <dbReference type="NCBI Taxonomy" id="1413687"/>
    <lineage>
        <taxon>Eukaryota</taxon>
        <taxon>Viridiplantae</taxon>
        <taxon>Streptophyta</taxon>
        <taxon>Embryophyta</taxon>
        <taxon>Tracheophyta</taxon>
        <taxon>Spermatophyta</taxon>
        <taxon>Magnoliopsida</taxon>
        <taxon>eudicotyledons</taxon>
        <taxon>Gunneridae</taxon>
        <taxon>Pentapetalae</taxon>
        <taxon>rosids</taxon>
        <taxon>fabids</taxon>
        <taxon>Malpighiales</taxon>
        <taxon>Salicaceae</taxon>
        <taxon>Saliceae</taxon>
        <taxon>Salix</taxon>
    </lineage>
</organism>
<dbReference type="OrthoDB" id="8026949at2759"/>
<dbReference type="GO" id="GO:0003723">
    <property type="term" value="F:RNA binding"/>
    <property type="evidence" value="ECO:0007669"/>
    <property type="project" value="TreeGrafter"/>
</dbReference>
<comment type="subcellular location">
    <subcellularLocation>
        <location evidence="1">Nucleus</location>
        <location evidence="1">Nucleoplasm</location>
    </subcellularLocation>
</comment>
<evidence type="ECO:0000256" key="2">
    <source>
        <dbReference type="ARBA" id="ARBA00007497"/>
    </source>
</evidence>
<keyword evidence="4 7" id="KW-0863">Zinc-finger</keyword>
<evidence type="ECO:0000313" key="10">
    <source>
        <dbReference type="EMBL" id="KAF9663948.1"/>
    </source>
</evidence>
<evidence type="ECO:0000256" key="7">
    <source>
        <dbReference type="PROSITE-ProRule" id="PRU00047"/>
    </source>
</evidence>